<accession>A0A166VV24</accession>
<sequence>MCFGKQEGSRTSNPNMIRAGPPASSNIFNGTEFVIPGSSGESSDLPYVLAAHAYYHSYGPVAGKKRL</sequence>
<proteinExistence type="predicted"/>
<evidence type="ECO:0000313" key="2">
    <source>
        <dbReference type="EMBL" id="KZP33091.1"/>
    </source>
</evidence>
<keyword evidence="3" id="KW-1185">Reference proteome</keyword>
<evidence type="ECO:0000313" key="3">
    <source>
        <dbReference type="Proteomes" id="UP000076532"/>
    </source>
</evidence>
<name>A0A166VV24_9AGAM</name>
<dbReference type="EMBL" id="KV417483">
    <property type="protein sequence ID" value="KZP33091.1"/>
    <property type="molecule type" value="Genomic_DNA"/>
</dbReference>
<organism evidence="2 3">
    <name type="scientific">Athelia psychrophila</name>
    <dbReference type="NCBI Taxonomy" id="1759441"/>
    <lineage>
        <taxon>Eukaryota</taxon>
        <taxon>Fungi</taxon>
        <taxon>Dikarya</taxon>
        <taxon>Basidiomycota</taxon>
        <taxon>Agaricomycotina</taxon>
        <taxon>Agaricomycetes</taxon>
        <taxon>Agaricomycetidae</taxon>
        <taxon>Atheliales</taxon>
        <taxon>Atheliaceae</taxon>
        <taxon>Athelia</taxon>
    </lineage>
</organism>
<protein>
    <submittedName>
        <fullName evidence="2">Uncharacterized protein</fullName>
    </submittedName>
</protein>
<evidence type="ECO:0000256" key="1">
    <source>
        <dbReference type="SAM" id="MobiDB-lite"/>
    </source>
</evidence>
<dbReference type="AlphaFoldDB" id="A0A166VV24"/>
<feature type="region of interest" description="Disordered" evidence="1">
    <location>
        <begin position="1"/>
        <end position="22"/>
    </location>
</feature>
<gene>
    <name evidence="2" type="ORF">FIBSPDRAFT_847702</name>
</gene>
<reference evidence="2 3" key="1">
    <citation type="journal article" date="2016" name="Mol. Biol. Evol.">
        <title>Comparative Genomics of Early-Diverging Mushroom-Forming Fungi Provides Insights into the Origins of Lignocellulose Decay Capabilities.</title>
        <authorList>
            <person name="Nagy L.G."/>
            <person name="Riley R."/>
            <person name="Tritt A."/>
            <person name="Adam C."/>
            <person name="Daum C."/>
            <person name="Floudas D."/>
            <person name="Sun H."/>
            <person name="Yadav J.S."/>
            <person name="Pangilinan J."/>
            <person name="Larsson K.H."/>
            <person name="Matsuura K."/>
            <person name="Barry K."/>
            <person name="Labutti K."/>
            <person name="Kuo R."/>
            <person name="Ohm R.A."/>
            <person name="Bhattacharya S.S."/>
            <person name="Shirouzu T."/>
            <person name="Yoshinaga Y."/>
            <person name="Martin F.M."/>
            <person name="Grigoriev I.V."/>
            <person name="Hibbett D.S."/>
        </authorList>
    </citation>
    <scope>NUCLEOTIDE SEQUENCE [LARGE SCALE GENOMIC DNA]</scope>
    <source>
        <strain evidence="2 3">CBS 109695</strain>
    </source>
</reference>
<dbReference type="Proteomes" id="UP000076532">
    <property type="component" value="Unassembled WGS sequence"/>
</dbReference>